<dbReference type="PRINTS" id="PR00812">
    <property type="entry name" value="BCTERIALGSPF"/>
</dbReference>
<dbReference type="InterPro" id="IPR018076">
    <property type="entry name" value="T2SS_GspF_dom"/>
</dbReference>
<keyword evidence="10" id="KW-0653">Protein transport</keyword>
<comment type="function">
    <text evidence="1">Component of the type II secretion system inner membrane complex required for the energy-dependent secretion of extracellular factors such as proteases and toxins from the periplasm.</text>
</comment>
<evidence type="ECO:0000256" key="13">
    <source>
        <dbReference type="ARBA" id="ARBA00030750"/>
    </source>
</evidence>
<dbReference type="PROSITE" id="PS00874">
    <property type="entry name" value="T2SP_F"/>
    <property type="match status" value="1"/>
</dbReference>
<dbReference type="InterPro" id="IPR003004">
    <property type="entry name" value="GspF/PilC"/>
</dbReference>
<feature type="domain" description="Type II secretion system protein GspF" evidence="16">
    <location>
        <begin position="70"/>
        <end position="192"/>
    </location>
</feature>
<proteinExistence type="inferred from homology"/>
<keyword evidence="5" id="KW-1003">Cell membrane</keyword>
<sequence length="403" mass="44167">MAVFEYQALNNKGKSVKGTLESDTIKTARQQLKANDLTLLDIQEVHKKERRGQSPLLAQNIGMRALAHITRQLAALLKSGLAIDEALGIIARQLESARARRILLAIRSRILEGQSLAVACQAFPSTFPPLYRATIEAGESSGKLDQVLEKLADYLSDKGQLHRKLQMAMIYPVLLSSVSILVVIGLLAYVVPEITGVFDKMGHELPAITQALISCSDFLQSNGLLLLVIAVALSVAAKLILRRERPRMLFHRWLLTMPITARFSKGLNTARFTRTLAILTNSGVELLEALKISSQVLSNNAMQQAVAHTAIRVREGQSLNKALEASGFFPPVTIHLVASGEASGQLPRMLESAADDQERDIQALTELTMGLFEPALILFMGLVVLTIVLAILLPIFEMNQLIR</sequence>
<dbReference type="RefSeq" id="WP_062329312.1">
    <property type="nucleotide sequence ID" value="NZ_CP014476.1"/>
</dbReference>
<keyword evidence="7 14" id="KW-0812">Transmembrane</keyword>
<dbReference type="PANTHER" id="PTHR30012">
    <property type="entry name" value="GENERAL SECRETION PATHWAY PROTEIN"/>
    <property type="match status" value="1"/>
</dbReference>
<accession>A0A126T8F2</accession>
<keyword evidence="6" id="KW-0997">Cell inner membrane</keyword>
<dbReference type="InterPro" id="IPR011850">
    <property type="entry name" value="T2SS_GspF"/>
</dbReference>
<evidence type="ECO:0000256" key="9">
    <source>
        <dbReference type="ARBA" id="ARBA00022837"/>
    </source>
</evidence>
<evidence type="ECO:0000256" key="2">
    <source>
        <dbReference type="ARBA" id="ARBA00004429"/>
    </source>
</evidence>
<name>A0A126T8F2_9GAMM</name>
<keyword evidence="4 14" id="KW-0813">Transport</keyword>
<evidence type="ECO:0000256" key="1">
    <source>
        <dbReference type="ARBA" id="ARBA00002684"/>
    </source>
</evidence>
<feature type="domain" description="Type II secretion system protein GspF" evidence="16">
    <location>
        <begin position="272"/>
        <end position="394"/>
    </location>
</feature>
<evidence type="ECO:0000256" key="8">
    <source>
        <dbReference type="ARBA" id="ARBA00022723"/>
    </source>
</evidence>
<comment type="subcellular location">
    <subcellularLocation>
        <location evidence="2 14">Cell inner membrane</location>
        <topology evidence="2 14">Multi-pass membrane protein</topology>
    </subcellularLocation>
</comment>
<keyword evidence="9" id="KW-0106">Calcium</keyword>
<evidence type="ECO:0000256" key="10">
    <source>
        <dbReference type="ARBA" id="ARBA00022927"/>
    </source>
</evidence>
<evidence type="ECO:0000313" key="17">
    <source>
        <dbReference type="EMBL" id="AMK78330.1"/>
    </source>
</evidence>
<dbReference type="GO" id="GO:0015627">
    <property type="term" value="C:type II protein secretion system complex"/>
    <property type="evidence" value="ECO:0007669"/>
    <property type="project" value="InterPro"/>
</dbReference>
<evidence type="ECO:0000256" key="6">
    <source>
        <dbReference type="ARBA" id="ARBA00022519"/>
    </source>
</evidence>
<dbReference type="EMBL" id="CP014476">
    <property type="protein sequence ID" value="AMK78330.1"/>
    <property type="molecule type" value="Genomic_DNA"/>
</dbReference>
<evidence type="ECO:0000256" key="3">
    <source>
        <dbReference type="ARBA" id="ARBA00005745"/>
    </source>
</evidence>
<reference evidence="17 18" key="1">
    <citation type="journal article" date="2015" name="Environ. Microbiol.">
        <title>Methane oxidation coupled to nitrate reduction under hypoxia by the Gammaproteobacterium Methylomonas denitrificans, sp. nov. type strain FJG1.</title>
        <authorList>
            <person name="Kits K.D."/>
            <person name="Klotz M.G."/>
            <person name="Stein L.Y."/>
        </authorList>
    </citation>
    <scope>NUCLEOTIDE SEQUENCE [LARGE SCALE GENOMIC DNA]</scope>
    <source>
        <strain evidence="17 18">FJG1</strain>
    </source>
</reference>
<evidence type="ECO:0000256" key="7">
    <source>
        <dbReference type="ARBA" id="ARBA00022692"/>
    </source>
</evidence>
<dbReference type="STRING" id="1538553.JT25_017860"/>
<dbReference type="GO" id="GO:0046872">
    <property type="term" value="F:metal ion binding"/>
    <property type="evidence" value="ECO:0007669"/>
    <property type="project" value="UniProtKB-KW"/>
</dbReference>
<dbReference type="GO" id="GO:0005886">
    <property type="term" value="C:plasma membrane"/>
    <property type="evidence" value="ECO:0007669"/>
    <property type="project" value="UniProtKB-SubCell"/>
</dbReference>
<dbReference type="KEGG" id="mdn:JT25_017860"/>
<comment type="similarity">
    <text evidence="3 14">Belongs to the GSP F family.</text>
</comment>
<keyword evidence="18" id="KW-1185">Reference proteome</keyword>
<evidence type="ECO:0000256" key="11">
    <source>
        <dbReference type="ARBA" id="ARBA00022989"/>
    </source>
</evidence>
<dbReference type="InterPro" id="IPR001992">
    <property type="entry name" value="T2SS_GspF/T4SS_PilC_CS"/>
</dbReference>
<evidence type="ECO:0000259" key="16">
    <source>
        <dbReference type="Pfam" id="PF00482"/>
    </source>
</evidence>
<dbReference type="InterPro" id="IPR042094">
    <property type="entry name" value="T2SS_GspF_sf"/>
</dbReference>
<evidence type="ECO:0000256" key="15">
    <source>
        <dbReference type="SAM" id="Phobius"/>
    </source>
</evidence>
<dbReference type="Gene3D" id="1.20.81.30">
    <property type="entry name" value="Type II secretion system (T2SS), domain F"/>
    <property type="match status" value="2"/>
</dbReference>
<keyword evidence="11 15" id="KW-1133">Transmembrane helix</keyword>
<protein>
    <recommendedName>
        <fullName evidence="13">General secretion pathway protein F</fullName>
    </recommendedName>
</protein>
<keyword evidence="8" id="KW-0479">Metal-binding</keyword>
<dbReference type="AlphaFoldDB" id="A0A126T8F2"/>
<evidence type="ECO:0000256" key="14">
    <source>
        <dbReference type="RuleBase" id="RU003923"/>
    </source>
</evidence>
<dbReference type="OrthoDB" id="9805682at2"/>
<feature type="transmembrane region" description="Helical" evidence="15">
    <location>
        <begin position="168"/>
        <end position="191"/>
    </location>
</feature>
<feature type="transmembrane region" description="Helical" evidence="15">
    <location>
        <begin position="223"/>
        <end position="241"/>
    </location>
</feature>
<keyword evidence="12 15" id="KW-0472">Membrane</keyword>
<dbReference type="Pfam" id="PF00482">
    <property type="entry name" value="T2SSF"/>
    <property type="match status" value="2"/>
</dbReference>
<dbReference type="GO" id="GO:0015628">
    <property type="term" value="P:protein secretion by the type II secretion system"/>
    <property type="evidence" value="ECO:0007669"/>
    <property type="project" value="InterPro"/>
</dbReference>
<evidence type="ECO:0000256" key="4">
    <source>
        <dbReference type="ARBA" id="ARBA00022448"/>
    </source>
</evidence>
<dbReference type="NCBIfam" id="TIGR02120">
    <property type="entry name" value="GspF"/>
    <property type="match status" value="1"/>
</dbReference>
<gene>
    <name evidence="17" type="ORF">JT25_017860</name>
</gene>
<dbReference type="FunFam" id="1.20.81.30:FF:000001">
    <property type="entry name" value="Type II secretion system protein F"/>
    <property type="match status" value="2"/>
</dbReference>
<organism evidence="17 18">
    <name type="scientific">Methylomonas denitrificans</name>
    <dbReference type="NCBI Taxonomy" id="1538553"/>
    <lineage>
        <taxon>Bacteria</taxon>
        <taxon>Pseudomonadati</taxon>
        <taxon>Pseudomonadota</taxon>
        <taxon>Gammaproteobacteria</taxon>
        <taxon>Methylococcales</taxon>
        <taxon>Methylococcaceae</taxon>
        <taxon>Methylomonas</taxon>
    </lineage>
</organism>
<dbReference type="PANTHER" id="PTHR30012:SF0">
    <property type="entry name" value="TYPE II SECRETION SYSTEM PROTEIN F-RELATED"/>
    <property type="match status" value="1"/>
</dbReference>
<feature type="transmembrane region" description="Helical" evidence="15">
    <location>
        <begin position="375"/>
        <end position="396"/>
    </location>
</feature>
<dbReference type="Proteomes" id="UP000030512">
    <property type="component" value="Chromosome"/>
</dbReference>
<evidence type="ECO:0000256" key="12">
    <source>
        <dbReference type="ARBA" id="ARBA00023136"/>
    </source>
</evidence>
<evidence type="ECO:0000256" key="5">
    <source>
        <dbReference type="ARBA" id="ARBA00022475"/>
    </source>
</evidence>
<evidence type="ECO:0000313" key="18">
    <source>
        <dbReference type="Proteomes" id="UP000030512"/>
    </source>
</evidence>